<evidence type="ECO:0000256" key="2">
    <source>
        <dbReference type="SAM" id="Phobius"/>
    </source>
</evidence>
<feature type="transmembrane region" description="Helical" evidence="2">
    <location>
        <begin position="103"/>
        <end position="122"/>
    </location>
</feature>
<proteinExistence type="predicted"/>
<evidence type="ECO:0000313" key="4">
    <source>
        <dbReference type="Proteomes" id="UP000326198"/>
    </source>
</evidence>
<dbReference type="Proteomes" id="UP000326198">
    <property type="component" value="Unassembled WGS sequence"/>
</dbReference>
<feature type="transmembrane region" description="Helical" evidence="2">
    <location>
        <begin position="183"/>
        <end position="201"/>
    </location>
</feature>
<feature type="transmembrane region" description="Helical" evidence="2">
    <location>
        <begin position="37"/>
        <end position="60"/>
    </location>
</feature>
<sequence>MAPRRGGGSYSGGSSSSSSSSSNSCSSTAFESEAAKVIIAFHALFFLVFCALFCVAAFKLIRSKQKGAAATIFNIVTYTLAECGLISTTLTRIINIVPNWFDTWANFLLIALIMIPICKRLVHGNRKIAKMVTIVHTIYVTLLGIVLLCGLAIWTHIIDARNVRGTRTNTVALAYNQRRLTTAYYVMAVVGMLMAAANMFFALARGHHLRRGILVPAIVLLILSSLGMTVLNLANNIIAYYFEVQYFQNGAATYYQSVEARLFLTYFFYAATFLMALLVASSKQLADTPSAGPVKHLPSQPRYNAVSQTQQVYRPYRSQAQTQQSNQ</sequence>
<feature type="transmembrane region" description="Helical" evidence="2">
    <location>
        <begin position="72"/>
        <end position="97"/>
    </location>
</feature>
<name>A0A5N7BIF7_9EURO</name>
<reference evidence="3 4" key="1">
    <citation type="submission" date="2019-04" db="EMBL/GenBank/DDBJ databases">
        <title>Friends and foes A comparative genomics studyof 23 Aspergillus species from section Flavi.</title>
        <authorList>
            <consortium name="DOE Joint Genome Institute"/>
            <person name="Kjaerbolling I."/>
            <person name="Vesth T."/>
            <person name="Frisvad J.C."/>
            <person name="Nybo J.L."/>
            <person name="Theobald S."/>
            <person name="Kildgaard S."/>
            <person name="Isbrandt T."/>
            <person name="Kuo A."/>
            <person name="Sato A."/>
            <person name="Lyhne E.K."/>
            <person name="Kogle M.E."/>
            <person name="Wiebenga A."/>
            <person name="Kun R.S."/>
            <person name="Lubbers R.J."/>
            <person name="Makela M.R."/>
            <person name="Barry K."/>
            <person name="Chovatia M."/>
            <person name="Clum A."/>
            <person name="Daum C."/>
            <person name="Haridas S."/>
            <person name="He G."/>
            <person name="LaButti K."/>
            <person name="Lipzen A."/>
            <person name="Mondo S."/>
            <person name="Riley R."/>
            <person name="Salamov A."/>
            <person name="Simmons B.A."/>
            <person name="Magnuson J.K."/>
            <person name="Henrissat B."/>
            <person name="Mortensen U.H."/>
            <person name="Larsen T.O."/>
            <person name="Devries R.P."/>
            <person name="Grigoriev I.V."/>
            <person name="Machida M."/>
            <person name="Baker S.E."/>
            <person name="Andersen M.R."/>
        </authorList>
    </citation>
    <scope>NUCLEOTIDE SEQUENCE [LARGE SCALE GENOMIC DNA]</scope>
    <source>
        <strain evidence="3 4">IBT 29228</strain>
    </source>
</reference>
<feature type="transmembrane region" description="Helical" evidence="2">
    <location>
        <begin position="262"/>
        <end position="280"/>
    </location>
</feature>
<accession>A0A5N7BIF7</accession>
<feature type="region of interest" description="Disordered" evidence="1">
    <location>
        <begin position="1"/>
        <end position="23"/>
    </location>
</feature>
<feature type="transmembrane region" description="Helical" evidence="2">
    <location>
        <begin position="213"/>
        <end position="242"/>
    </location>
</feature>
<keyword evidence="2" id="KW-0472">Membrane</keyword>
<dbReference type="AlphaFoldDB" id="A0A5N7BIF7"/>
<organism evidence="3 4">
    <name type="scientific">Aspergillus bertholletiae</name>
    <dbReference type="NCBI Taxonomy" id="1226010"/>
    <lineage>
        <taxon>Eukaryota</taxon>
        <taxon>Fungi</taxon>
        <taxon>Dikarya</taxon>
        <taxon>Ascomycota</taxon>
        <taxon>Pezizomycotina</taxon>
        <taxon>Eurotiomycetes</taxon>
        <taxon>Eurotiomycetidae</taxon>
        <taxon>Eurotiales</taxon>
        <taxon>Aspergillaceae</taxon>
        <taxon>Aspergillus</taxon>
        <taxon>Aspergillus subgen. Circumdati</taxon>
    </lineage>
</organism>
<gene>
    <name evidence="3" type="ORF">BDV26DRAFT_289401</name>
</gene>
<keyword evidence="2" id="KW-1133">Transmembrane helix</keyword>
<evidence type="ECO:0008006" key="5">
    <source>
        <dbReference type="Google" id="ProtNLM"/>
    </source>
</evidence>
<evidence type="ECO:0000256" key="1">
    <source>
        <dbReference type="SAM" id="MobiDB-lite"/>
    </source>
</evidence>
<feature type="compositionally biased region" description="Gly residues" evidence="1">
    <location>
        <begin position="1"/>
        <end position="11"/>
    </location>
</feature>
<feature type="transmembrane region" description="Helical" evidence="2">
    <location>
        <begin position="134"/>
        <end position="157"/>
    </location>
</feature>
<protein>
    <recommendedName>
        <fullName evidence="5">Integral membrane protein</fullName>
    </recommendedName>
</protein>
<keyword evidence="2" id="KW-0812">Transmembrane</keyword>
<keyword evidence="4" id="KW-1185">Reference proteome</keyword>
<dbReference type="EMBL" id="ML736170">
    <property type="protein sequence ID" value="KAE8381553.1"/>
    <property type="molecule type" value="Genomic_DNA"/>
</dbReference>
<feature type="compositionally biased region" description="Low complexity" evidence="1">
    <location>
        <begin position="12"/>
        <end position="23"/>
    </location>
</feature>
<dbReference type="OrthoDB" id="4507588at2759"/>
<evidence type="ECO:0000313" key="3">
    <source>
        <dbReference type="EMBL" id="KAE8381553.1"/>
    </source>
</evidence>